<accession>A0A1G9G5Z2</accession>
<dbReference type="GO" id="GO:0000976">
    <property type="term" value="F:transcription cis-regulatory region binding"/>
    <property type="evidence" value="ECO:0007669"/>
    <property type="project" value="TreeGrafter"/>
</dbReference>
<evidence type="ECO:0000313" key="6">
    <source>
        <dbReference type="EMBL" id="SDK96069.1"/>
    </source>
</evidence>
<dbReference type="PANTHER" id="PTHR30126">
    <property type="entry name" value="HTH-TYPE TRANSCRIPTIONAL REGULATOR"/>
    <property type="match status" value="1"/>
</dbReference>
<dbReference type="Pfam" id="PF00126">
    <property type="entry name" value="HTH_1"/>
    <property type="match status" value="1"/>
</dbReference>
<dbReference type="Proteomes" id="UP000199328">
    <property type="component" value="Unassembled WGS sequence"/>
</dbReference>
<keyword evidence="4" id="KW-0804">Transcription</keyword>
<proteinExistence type="inferred from homology"/>
<comment type="similarity">
    <text evidence="1">Belongs to the LysR transcriptional regulatory family.</text>
</comment>
<keyword evidence="3 6" id="KW-0238">DNA-binding</keyword>
<keyword evidence="2" id="KW-0805">Transcription regulation</keyword>
<dbReference type="OrthoDB" id="528082at2"/>
<organism evidence="6 7">
    <name type="scientific">Meinhardsimonia xiamenensis</name>
    <dbReference type="NCBI Taxonomy" id="990712"/>
    <lineage>
        <taxon>Bacteria</taxon>
        <taxon>Pseudomonadati</taxon>
        <taxon>Pseudomonadota</taxon>
        <taxon>Alphaproteobacteria</taxon>
        <taxon>Rhodobacterales</taxon>
        <taxon>Paracoccaceae</taxon>
        <taxon>Meinhardsimonia</taxon>
    </lineage>
</organism>
<dbReference type="SUPFAM" id="SSF46785">
    <property type="entry name" value="Winged helix' DNA-binding domain"/>
    <property type="match status" value="1"/>
</dbReference>
<protein>
    <submittedName>
        <fullName evidence="6">DNA-binding transcriptional regulator, LysR family</fullName>
    </submittedName>
</protein>
<sequence>MQLELLETFLDLAETRSFHRTAERLGITQSTVSTRIRSLEALLGRPLLRRSRAGSELTPEGLRFELHARALRRDWAEAVAAVQAGGPEGQALRIAYQHDLSGGTMGEGQSGAGRWIAEIRALMPAARIYIEADYSNQMCADLVAGALDLALLFTPKPHPDLHFETLGEIGYVMISTEAGRLAEVAPQRYILANYSPAFAAAHSALLPELSVAPVSSGQSAVVADLLAALGGTAYLRRETALRLCTEGRARRVADAPEIPQPVFAATHLRNRHRGIYRRLISRLRASFG</sequence>
<dbReference type="InterPro" id="IPR005119">
    <property type="entry name" value="LysR_subst-bd"/>
</dbReference>
<dbReference type="GO" id="GO:0003700">
    <property type="term" value="F:DNA-binding transcription factor activity"/>
    <property type="evidence" value="ECO:0007669"/>
    <property type="project" value="InterPro"/>
</dbReference>
<dbReference type="SUPFAM" id="SSF53850">
    <property type="entry name" value="Periplasmic binding protein-like II"/>
    <property type="match status" value="1"/>
</dbReference>
<dbReference type="Pfam" id="PF03466">
    <property type="entry name" value="LysR_substrate"/>
    <property type="match status" value="1"/>
</dbReference>
<feature type="domain" description="HTH lysR-type" evidence="5">
    <location>
        <begin position="1"/>
        <end position="58"/>
    </location>
</feature>
<dbReference type="EMBL" id="FNFV01000006">
    <property type="protein sequence ID" value="SDK96069.1"/>
    <property type="molecule type" value="Genomic_DNA"/>
</dbReference>
<keyword evidence="7" id="KW-1185">Reference proteome</keyword>
<evidence type="ECO:0000256" key="2">
    <source>
        <dbReference type="ARBA" id="ARBA00023015"/>
    </source>
</evidence>
<dbReference type="PRINTS" id="PR00039">
    <property type="entry name" value="HTHLYSR"/>
</dbReference>
<dbReference type="STRING" id="990712.SAMN05216257_106113"/>
<evidence type="ECO:0000256" key="4">
    <source>
        <dbReference type="ARBA" id="ARBA00023163"/>
    </source>
</evidence>
<dbReference type="Gene3D" id="1.10.10.10">
    <property type="entry name" value="Winged helix-like DNA-binding domain superfamily/Winged helix DNA-binding domain"/>
    <property type="match status" value="1"/>
</dbReference>
<dbReference type="InterPro" id="IPR036390">
    <property type="entry name" value="WH_DNA-bd_sf"/>
</dbReference>
<dbReference type="AlphaFoldDB" id="A0A1G9G5Z2"/>
<evidence type="ECO:0000259" key="5">
    <source>
        <dbReference type="PROSITE" id="PS50931"/>
    </source>
</evidence>
<dbReference type="Gene3D" id="3.40.190.10">
    <property type="entry name" value="Periplasmic binding protein-like II"/>
    <property type="match status" value="1"/>
</dbReference>
<evidence type="ECO:0000256" key="3">
    <source>
        <dbReference type="ARBA" id="ARBA00023125"/>
    </source>
</evidence>
<evidence type="ECO:0000256" key="1">
    <source>
        <dbReference type="ARBA" id="ARBA00009437"/>
    </source>
</evidence>
<dbReference type="InterPro" id="IPR036388">
    <property type="entry name" value="WH-like_DNA-bd_sf"/>
</dbReference>
<name>A0A1G9G5Z2_9RHOB</name>
<gene>
    <name evidence="6" type="ORF">SAMN05216257_106113</name>
</gene>
<evidence type="ECO:0000313" key="7">
    <source>
        <dbReference type="Proteomes" id="UP000199328"/>
    </source>
</evidence>
<dbReference type="PANTHER" id="PTHR30126:SF21">
    <property type="entry name" value="TRANSCRIPTIONAL REGULATOR-RELATED"/>
    <property type="match status" value="1"/>
</dbReference>
<dbReference type="InterPro" id="IPR000847">
    <property type="entry name" value="LysR_HTH_N"/>
</dbReference>
<reference evidence="7" key="1">
    <citation type="submission" date="2016-10" db="EMBL/GenBank/DDBJ databases">
        <authorList>
            <person name="Varghese N."/>
            <person name="Submissions S."/>
        </authorList>
    </citation>
    <scope>NUCLEOTIDE SEQUENCE [LARGE SCALE GENOMIC DNA]</scope>
    <source>
        <strain evidence="7">CGMCC 1.10789</strain>
    </source>
</reference>
<dbReference type="PROSITE" id="PS50931">
    <property type="entry name" value="HTH_LYSR"/>
    <property type="match status" value="1"/>
</dbReference>